<name>A0A350H903_UNCW3</name>
<dbReference type="Gene3D" id="3.40.50.300">
    <property type="entry name" value="P-loop containing nucleotide triphosphate hydrolases"/>
    <property type="match status" value="2"/>
</dbReference>
<protein>
    <recommendedName>
        <fullName evidence="4">ABC transporter domain-containing protein</fullName>
    </recommendedName>
</protein>
<evidence type="ECO:0000256" key="1">
    <source>
        <dbReference type="ARBA" id="ARBA00022741"/>
    </source>
</evidence>
<evidence type="ECO:0000256" key="3">
    <source>
        <dbReference type="SAM" id="Coils"/>
    </source>
</evidence>
<evidence type="ECO:0000259" key="4">
    <source>
        <dbReference type="PROSITE" id="PS50893"/>
    </source>
</evidence>
<reference evidence="5 6" key="1">
    <citation type="journal article" date="2018" name="Nat. Biotechnol.">
        <title>A standardized bacterial taxonomy based on genome phylogeny substantially revises the tree of life.</title>
        <authorList>
            <person name="Parks D.H."/>
            <person name="Chuvochina M."/>
            <person name="Waite D.W."/>
            <person name="Rinke C."/>
            <person name="Skarshewski A."/>
            <person name="Chaumeil P.A."/>
            <person name="Hugenholtz P."/>
        </authorList>
    </citation>
    <scope>NUCLEOTIDE SEQUENCE [LARGE SCALE GENOMIC DNA]</scope>
    <source>
        <strain evidence="5">UBA9956</strain>
    </source>
</reference>
<dbReference type="Proteomes" id="UP000264062">
    <property type="component" value="Unassembled WGS sequence"/>
</dbReference>
<keyword evidence="2" id="KW-0067">ATP-binding</keyword>
<proteinExistence type="predicted"/>
<organism evidence="5 6">
    <name type="scientific">candidate division WOR-3 bacterium</name>
    <dbReference type="NCBI Taxonomy" id="2052148"/>
    <lineage>
        <taxon>Bacteria</taxon>
        <taxon>Bacteria division WOR-3</taxon>
    </lineage>
</organism>
<evidence type="ECO:0000313" key="5">
    <source>
        <dbReference type="EMBL" id="HAV92019.1"/>
    </source>
</evidence>
<dbReference type="InterPro" id="IPR051309">
    <property type="entry name" value="ABCF_ATPase"/>
</dbReference>
<dbReference type="Pfam" id="PF00005">
    <property type="entry name" value="ABC_tran"/>
    <property type="match status" value="2"/>
</dbReference>
<evidence type="ECO:0000313" key="6">
    <source>
        <dbReference type="Proteomes" id="UP000264062"/>
    </source>
</evidence>
<evidence type="ECO:0000256" key="2">
    <source>
        <dbReference type="ARBA" id="ARBA00022840"/>
    </source>
</evidence>
<dbReference type="AlphaFoldDB" id="A0A350H903"/>
<dbReference type="PANTHER" id="PTHR42855">
    <property type="entry name" value="ABC TRANSPORTER ATP-BINDING SUBUNIT"/>
    <property type="match status" value="1"/>
</dbReference>
<dbReference type="PROSITE" id="PS50893">
    <property type="entry name" value="ABC_TRANSPORTER_2"/>
    <property type="match status" value="2"/>
</dbReference>
<feature type="domain" description="ABC transporter" evidence="4">
    <location>
        <begin position="4"/>
        <end position="252"/>
    </location>
</feature>
<dbReference type="NCBIfam" id="NF000355">
    <property type="entry name" value="ribo_prot_ABC_F"/>
    <property type="match status" value="1"/>
</dbReference>
<dbReference type="EMBL" id="DMZY01000076">
    <property type="protein sequence ID" value="HAV92019.1"/>
    <property type="molecule type" value="Genomic_DNA"/>
</dbReference>
<dbReference type="CDD" id="cd03221">
    <property type="entry name" value="ABCF_EF-3"/>
    <property type="match status" value="2"/>
</dbReference>
<dbReference type="SMART" id="SM00382">
    <property type="entry name" value="AAA"/>
    <property type="match status" value="2"/>
</dbReference>
<gene>
    <name evidence="5" type="ORF">DCW38_02425</name>
</gene>
<keyword evidence="3" id="KW-0175">Coiled coil</keyword>
<comment type="caution">
    <text evidence="5">The sequence shown here is derived from an EMBL/GenBank/DDBJ whole genome shotgun (WGS) entry which is preliminary data.</text>
</comment>
<dbReference type="GO" id="GO:0016887">
    <property type="term" value="F:ATP hydrolysis activity"/>
    <property type="evidence" value="ECO:0007669"/>
    <property type="project" value="InterPro"/>
</dbReference>
<dbReference type="InterPro" id="IPR027417">
    <property type="entry name" value="P-loop_NTPase"/>
</dbReference>
<dbReference type="InterPro" id="IPR003439">
    <property type="entry name" value="ABC_transporter-like_ATP-bd"/>
</dbReference>
<dbReference type="InterPro" id="IPR017871">
    <property type="entry name" value="ABC_transporter-like_CS"/>
</dbReference>
<dbReference type="SUPFAM" id="SSF52540">
    <property type="entry name" value="P-loop containing nucleoside triphosphate hydrolases"/>
    <property type="match status" value="2"/>
</dbReference>
<dbReference type="InterPro" id="IPR003593">
    <property type="entry name" value="AAA+_ATPase"/>
</dbReference>
<dbReference type="GO" id="GO:0005524">
    <property type="term" value="F:ATP binding"/>
    <property type="evidence" value="ECO:0007669"/>
    <property type="project" value="UniProtKB-KW"/>
</dbReference>
<dbReference type="FunFam" id="3.40.50.300:FF:000011">
    <property type="entry name" value="Putative ABC transporter ATP-binding component"/>
    <property type="match status" value="1"/>
</dbReference>
<accession>A0A350H903</accession>
<keyword evidence="1" id="KW-0547">Nucleotide-binding</keyword>
<feature type="coiled-coil region" evidence="3">
    <location>
        <begin position="88"/>
        <end position="127"/>
    </location>
</feature>
<dbReference type="PANTHER" id="PTHR42855:SF2">
    <property type="entry name" value="DRUG RESISTANCE ABC TRANSPORTER,ATP-BINDING PROTEIN"/>
    <property type="match status" value="1"/>
</dbReference>
<feature type="domain" description="ABC transporter" evidence="4">
    <location>
        <begin position="342"/>
        <end position="524"/>
    </location>
</feature>
<sequence>MSSIIFNSVSFHYTTPFREIFKDLNLEIDISWKCGLIGRNGKGKSTLFKLIHKELSPTAGFVKSPVKTFYFSSSNVKRDDEKIAKDVAVDFIGEYREIEREMEHLTKKGDEKSTEKAEELRDEYEREGGYYIRSAIIKEASKLNLDEDILEQQFSTLSGGEKTKLLIAAMFAYDNGFMLLDEPTNHLDIDSREFVADYLSKKRGFIVVSHDRYFLDLCTDHTISMNKENIEMIKGNYTSWRNQHENKIYSEMQMNENLSREIKSLKRAADERRSWADSKEDEVSSAGDRGYVSHMSAKLMKRALNIERRMNDNITKKERLLKDFEKTRELKVSNKDNIEKILSVEKVTFGYDEKKIIDDISFTVRKGDRIALIGRNGSGKTTLIKLILGELPCEAGKIYMPSRAKVSYSSQEPKWREGRLEERIKEAKIDRVKFSQITGSMGIERNIFAFDIKDLSDGERKKIDLARTLLEPSNLIIWDEPLNYLDVPSREMLERMVVKYEPTMIFVEHDRYFIEQCKTKTIEL</sequence>
<dbReference type="PROSITE" id="PS00211">
    <property type="entry name" value="ABC_TRANSPORTER_1"/>
    <property type="match status" value="1"/>
</dbReference>